<proteinExistence type="predicted"/>
<dbReference type="InterPro" id="IPR024983">
    <property type="entry name" value="CHAT_dom"/>
</dbReference>
<reference evidence="3 4" key="1">
    <citation type="submission" date="2022-10" db="EMBL/GenBank/DDBJ databases">
        <title>The complete genomes of actinobacterial strains from the NBC collection.</title>
        <authorList>
            <person name="Joergensen T.S."/>
            <person name="Alvarez Arevalo M."/>
            <person name="Sterndorff E.B."/>
            <person name="Faurdal D."/>
            <person name="Vuksanovic O."/>
            <person name="Mourched A.-S."/>
            <person name="Charusanti P."/>
            <person name="Shaw S."/>
            <person name="Blin K."/>
            <person name="Weber T."/>
        </authorList>
    </citation>
    <scope>NUCLEOTIDE SEQUENCE [LARGE SCALE GENOMIC DNA]</scope>
    <source>
        <strain evidence="3 4">NBC_00156</strain>
    </source>
</reference>
<dbReference type="InterPro" id="IPR011990">
    <property type="entry name" value="TPR-like_helical_dom_sf"/>
</dbReference>
<dbReference type="RefSeq" id="WP_405444640.1">
    <property type="nucleotide sequence ID" value="NZ_CP108164.1"/>
</dbReference>
<dbReference type="EMBL" id="CP108164">
    <property type="protein sequence ID" value="WTQ78984.1"/>
    <property type="molecule type" value="Genomic_DNA"/>
</dbReference>
<organism evidence="3 4">
    <name type="scientific">Streptomyces achromogenes</name>
    <dbReference type="NCBI Taxonomy" id="67255"/>
    <lineage>
        <taxon>Bacteria</taxon>
        <taxon>Bacillati</taxon>
        <taxon>Actinomycetota</taxon>
        <taxon>Actinomycetes</taxon>
        <taxon>Kitasatosporales</taxon>
        <taxon>Streptomycetaceae</taxon>
        <taxon>Streptomyces</taxon>
    </lineage>
</organism>
<feature type="compositionally biased region" description="Low complexity" evidence="1">
    <location>
        <begin position="971"/>
        <end position="991"/>
    </location>
</feature>
<name>A0ABZ1KIF4_STRAH</name>
<gene>
    <name evidence="3" type="ORF">OG350_01120</name>
</gene>
<feature type="region of interest" description="Disordered" evidence="1">
    <location>
        <begin position="959"/>
        <end position="991"/>
    </location>
</feature>
<evidence type="ECO:0000256" key="1">
    <source>
        <dbReference type="SAM" id="MobiDB-lite"/>
    </source>
</evidence>
<evidence type="ECO:0000259" key="2">
    <source>
        <dbReference type="Pfam" id="PF12770"/>
    </source>
</evidence>
<evidence type="ECO:0000313" key="3">
    <source>
        <dbReference type="EMBL" id="WTQ78984.1"/>
    </source>
</evidence>
<dbReference type="Proteomes" id="UP001622557">
    <property type="component" value="Chromosome"/>
</dbReference>
<sequence>MRDGGAERDQADGDLGEVSDEELREWVAKARAELAGHRPGGDTDASATRVMTALWLAELATRQGDPRDLEAAIAAVDQALRDDPGHLDAPQWRGILGQLHWYRYEVASDPGMPPQRQADLLVEPVRHLETAAAVLAPGEEITRQVRARLGVAYGARYCCLNDPADLDAAITELGEALDGVPEPMGQQAFFRFHYGRQYARRYDLTGATADCDRALAEIRRAVKEGEESTECEDAWFPIARVQLARILLLRLPDAREHRDRADAALALAHLDRLPLDSPELAELPLPLLRKYGMLLCERAGEQTRSEDASRALAVLRQVAERWPVDAPDRWIALMSLAAGWQLVGLGTLDAEALRATEDAYTDTLAVCPPRLRHFVEATRGYVREVRVRAGHLPDVPGDPVVHAGRQAAKALRQTMAEPVTSGQETGEDGAGELPSLGLTGVGSGGEDLQRVIERCEHTAAAPALRRLPLMLMAFFAPFLGELGIRPTAEEVRERIRAAMDALPEDDPVRASLHMVTGQAVMTEAGQTHDLERVEVALEHFDIALAMTDTDAGTDDAAEDAVLRGNREVWRVNALSFRAQVRGTQDALAEAAAALAVLRADQSVTAYTRVCAAVQHALIRARQAFAVHDVAGLAAAAADLRDARDRLPADDALRTRAAALLDALTSAQRFLAPGAEPPSEDIDIDRVRYASVPLPPADRAEARGLAGLALGLRVLEGREAGRIDDAIALLEEALAPPHPRADGGNRFRYAQALALLRLRRYRAGREETDLDEAVRWSETAVRLLTHPGHFGWAMAVMQLADAYRTAGLAGRGDPAAHFARSRAAGLRALRGHAWQVLLQSRAQYTTEALSLSAAHALTVARWCIADGCPDEAVRALDSGRGLVLHAASAAGTVPERLTAAGFPDLAAEWRTAAGPDDRAPAGDISGDLRYRALRVLAGTDGLASGTDDFASGTDDFTFGTDDRVSGTGDAISGPPADGAGTTGPPTLPGDLLTPPSLRDIATALRRTGADAMVYLVPGERTGSGPGGSAVTVHADGRTSLLHLAGLTADAPALTSYLGPGPTPADRDMGPADAGPPPSAGGRDIGRRTLEDLCDWASQAVLEPLLAHLRAEGATQPPKVVLVPMGHLAAVPWHAARRPAPGGRYRYAVQDAVISYAASARLFCEVVAREPVPRDAPGLVVGNPTGDLPHAGREAAALHAAFYRGAPYLGRHESGTSSGTGTPAQVLGWLRLRGLSPGGVLHLACHADVPRDAAARTARLHLAGGTLAAEQLTERAQHRNRPGRLGLVSLAACTTHVSGRGYDEAFTLSTAFLVEGARAVLGSLWPVPDAATSYLMFMVHHYLNAEGARPAVALRLAQLWMLDPDRRPPASMPPELARQAGTVDPDDLRGWAGFTHLGQ</sequence>
<dbReference type="Gene3D" id="1.25.40.10">
    <property type="entry name" value="Tetratricopeptide repeat domain"/>
    <property type="match status" value="1"/>
</dbReference>
<feature type="compositionally biased region" description="Acidic residues" evidence="1">
    <location>
        <begin position="12"/>
        <end position="21"/>
    </location>
</feature>
<feature type="compositionally biased region" description="Basic and acidic residues" evidence="1">
    <location>
        <begin position="1"/>
        <end position="11"/>
    </location>
</feature>
<feature type="region of interest" description="Disordered" evidence="1">
    <location>
        <begin position="416"/>
        <end position="440"/>
    </location>
</feature>
<dbReference type="GeneID" id="97278980"/>
<feature type="region of interest" description="Disordered" evidence="1">
    <location>
        <begin position="1"/>
        <end position="21"/>
    </location>
</feature>
<feature type="domain" description="CHAT" evidence="2">
    <location>
        <begin position="1091"/>
        <end position="1397"/>
    </location>
</feature>
<keyword evidence="4" id="KW-1185">Reference proteome</keyword>
<dbReference type="Pfam" id="PF12770">
    <property type="entry name" value="CHAT"/>
    <property type="match status" value="1"/>
</dbReference>
<protein>
    <submittedName>
        <fullName evidence="3">CHAT domain-containing protein</fullName>
    </submittedName>
</protein>
<feature type="region of interest" description="Disordered" evidence="1">
    <location>
        <begin position="1056"/>
        <end position="1084"/>
    </location>
</feature>
<accession>A0ABZ1KIF4</accession>
<evidence type="ECO:0000313" key="4">
    <source>
        <dbReference type="Proteomes" id="UP001622557"/>
    </source>
</evidence>